<evidence type="ECO:0000256" key="2">
    <source>
        <dbReference type="ARBA" id="ARBA00022475"/>
    </source>
</evidence>
<dbReference type="PROSITE" id="PS00211">
    <property type="entry name" value="ABC_TRANSPORTER_1"/>
    <property type="match status" value="1"/>
</dbReference>
<evidence type="ECO:0000256" key="8">
    <source>
        <dbReference type="ARBA" id="ARBA00023136"/>
    </source>
</evidence>
<keyword evidence="4" id="KW-0547">Nucleotide-binding</keyword>
<dbReference type="EC" id="3.6.3.31" evidence="10"/>
<dbReference type="SMART" id="SM00382">
    <property type="entry name" value="AAA"/>
    <property type="match status" value="1"/>
</dbReference>
<accession>A0A377GXL8</accession>
<keyword evidence="11" id="KW-1185">Reference proteome</keyword>
<evidence type="ECO:0000256" key="7">
    <source>
        <dbReference type="ARBA" id="ARBA00023065"/>
    </source>
</evidence>
<dbReference type="GO" id="GO:0016887">
    <property type="term" value="F:ATP hydrolysis activity"/>
    <property type="evidence" value="ECO:0007669"/>
    <property type="project" value="InterPro"/>
</dbReference>
<dbReference type="InterPro" id="IPR003439">
    <property type="entry name" value="ABC_transporter-like_ATP-bd"/>
</dbReference>
<evidence type="ECO:0000256" key="3">
    <source>
        <dbReference type="ARBA" id="ARBA00022496"/>
    </source>
</evidence>
<proteinExistence type="predicted"/>
<dbReference type="GO" id="GO:0015408">
    <property type="term" value="F:ABC-type ferric iron transporter activity"/>
    <property type="evidence" value="ECO:0007669"/>
    <property type="project" value="InterPro"/>
</dbReference>
<evidence type="ECO:0000259" key="9">
    <source>
        <dbReference type="PROSITE" id="PS50893"/>
    </source>
</evidence>
<dbReference type="InterPro" id="IPR027417">
    <property type="entry name" value="P-loop_NTPase"/>
</dbReference>
<dbReference type="GO" id="GO:0005524">
    <property type="term" value="F:ATP binding"/>
    <property type="evidence" value="ECO:0007669"/>
    <property type="project" value="UniProtKB-KW"/>
</dbReference>
<dbReference type="OrthoDB" id="9802264at2"/>
<keyword evidence="8" id="KW-0472">Membrane</keyword>
<dbReference type="InterPro" id="IPR017871">
    <property type="entry name" value="ABC_transporter-like_CS"/>
</dbReference>
<name>A0A377GXL8_9FUSO</name>
<evidence type="ECO:0000256" key="6">
    <source>
        <dbReference type="ARBA" id="ARBA00023004"/>
    </source>
</evidence>
<dbReference type="Gene3D" id="3.40.50.300">
    <property type="entry name" value="P-loop containing nucleotide triphosphate hydrolases"/>
    <property type="match status" value="1"/>
</dbReference>
<feature type="domain" description="ABC transporter" evidence="9">
    <location>
        <begin position="1"/>
        <end position="230"/>
    </location>
</feature>
<dbReference type="AlphaFoldDB" id="A0A377GXL8"/>
<keyword evidence="6" id="KW-0408">Iron</keyword>
<dbReference type="CDD" id="cd03259">
    <property type="entry name" value="ABC_Carb_Solutes_like"/>
    <property type="match status" value="1"/>
</dbReference>
<dbReference type="RefSeq" id="WP_115269884.1">
    <property type="nucleotide sequence ID" value="NZ_UGGU01000003.1"/>
</dbReference>
<dbReference type="PANTHER" id="PTHR42781">
    <property type="entry name" value="SPERMIDINE/PUTRESCINE IMPORT ATP-BINDING PROTEIN POTA"/>
    <property type="match status" value="1"/>
</dbReference>
<gene>
    <name evidence="10" type="primary">potA_3</name>
    <name evidence="10" type="ORF">NCTC10723_00963</name>
</gene>
<dbReference type="SUPFAM" id="SSF52540">
    <property type="entry name" value="P-loop containing nucleoside triphosphate hydrolases"/>
    <property type="match status" value="1"/>
</dbReference>
<dbReference type="PROSITE" id="PS50893">
    <property type="entry name" value="ABC_TRANSPORTER_2"/>
    <property type="match status" value="1"/>
</dbReference>
<keyword evidence="5 10" id="KW-0067">ATP-binding</keyword>
<dbReference type="FunFam" id="3.40.50.300:FF:000425">
    <property type="entry name" value="Probable ABC transporter, ATP-binding subunit"/>
    <property type="match status" value="1"/>
</dbReference>
<dbReference type="InterPro" id="IPR003593">
    <property type="entry name" value="AAA+_ATPase"/>
</dbReference>
<sequence>MLEVKIKEKNYRSFALEGIEFEIEKGEFICLLGKSGSGKSTLLKIVAGLDQDYKGEVNLENEDIESARKSGKISMVFQEDLLLPHLDVFENIAFGLRIAKCNSDEIRRRVEEILKKLELEDKKYKYPNELSGGERQRVSIGRALVTEPKLLLMDEPFSALDYNLKKAMQKLVKNLQKELRVTTLFITHDRDEAFTLGDRLGIMENGKLIALDRGEKLFNCPKTLYVAKVLGIENIFLKEKFEKIFNYKSEVTTKYLGISGQDIKIAENGKTQGKVVDMSFSMGRYIVEIEVKDEKINCITNVRLEIGDMVFIDFEEKNIKGIED</sequence>
<keyword evidence="2" id="KW-1003">Cell membrane</keyword>
<dbReference type="Proteomes" id="UP000255328">
    <property type="component" value="Unassembled WGS sequence"/>
</dbReference>
<evidence type="ECO:0000256" key="5">
    <source>
        <dbReference type="ARBA" id="ARBA00022840"/>
    </source>
</evidence>
<evidence type="ECO:0000313" key="10">
    <source>
        <dbReference type="EMBL" id="STO31512.1"/>
    </source>
</evidence>
<dbReference type="InterPro" id="IPR050093">
    <property type="entry name" value="ABC_SmlMolc_Importer"/>
</dbReference>
<dbReference type="EMBL" id="UGGU01000003">
    <property type="protein sequence ID" value="STO31512.1"/>
    <property type="molecule type" value="Genomic_DNA"/>
</dbReference>
<dbReference type="GO" id="GO:0015697">
    <property type="term" value="P:quaternary ammonium group transport"/>
    <property type="evidence" value="ECO:0007669"/>
    <property type="project" value="UniProtKB-ARBA"/>
</dbReference>
<organism evidence="10 11">
    <name type="scientific">Fusobacterium necrogenes</name>
    <dbReference type="NCBI Taxonomy" id="858"/>
    <lineage>
        <taxon>Bacteria</taxon>
        <taxon>Fusobacteriati</taxon>
        <taxon>Fusobacteriota</taxon>
        <taxon>Fusobacteriia</taxon>
        <taxon>Fusobacteriales</taxon>
        <taxon>Fusobacteriaceae</taxon>
        <taxon>Fusobacterium</taxon>
    </lineage>
</organism>
<reference evidence="10 11" key="1">
    <citation type="submission" date="2018-06" db="EMBL/GenBank/DDBJ databases">
        <authorList>
            <consortium name="Pathogen Informatics"/>
            <person name="Doyle S."/>
        </authorList>
    </citation>
    <scope>NUCLEOTIDE SEQUENCE [LARGE SCALE GENOMIC DNA]</scope>
    <source>
        <strain evidence="10 11">NCTC10723</strain>
    </source>
</reference>
<dbReference type="PANTHER" id="PTHR42781:SF4">
    <property type="entry name" value="SPERMIDINE_PUTRESCINE IMPORT ATP-BINDING PROTEIN POTA"/>
    <property type="match status" value="1"/>
</dbReference>
<keyword evidence="1" id="KW-0813">Transport</keyword>
<evidence type="ECO:0000256" key="1">
    <source>
        <dbReference type="ARBA" id="ARBA00022448"/>
    </source>
</evidence>
<keyword evidence="3" id="KW-0410">Iron transport</keyword>
<evidence type="ECO:0000256" key="4">
    <source>
        <dbReference type="ARBA" id="ARBA00022741"/>
    </source>
</evidence>
<keyword evidence="10" id="KW-0378">Hydrolase</keyword>
<dbReference type="Pfam" id="PF00005">
    <property type="entry name" value="ABC_tran"/>
    <property type="match status" value="1"/>
</dbReference>
<keyword evidence="7" id="KW-0406">Ion transport</keyword>
<evidence type="ECO:0000313" key="11">
    <source>
        <dbReference type="Proteomes" id="UP000255328"/>
    </source>
</evidence>
<dbReference type="InterPro" id="IPR015853">
    <property type="entry name" value="ABC_transpr_FbpC"/>
</dbReference>
<protein>
    <submittedName>
        <fullName evidence="10">Spermidine/putrescine import ATP-binding protein PotA</fullName>
        <ecNumber evidence="10">3.6.3.31</ecNumber>
    </submittedName>
</protein>
<dbReference type="GO" id="GO:0016020">
    <property type="term" value="C:membrane"/>
    <property type="evidence" value="ECO:0007669"/>
    <property type="project" value="InterPro"/>
</dbReference>